<proteinExistence type="predicted"/>
<dbReference type="Proteomes" id="UP000324996">
    <property type="component" value="Unassembled WGS sequence"/>
</dbReference>
<dbReference type="EMBL" id="BKCN01000008">
    <property type="protein sequence ID" value="GER04175.1"/>
    <property type="molecule type" value="Genomic_DNA"/>
</dbReference>
<evidence type="ECO:0000313" key="1">
    <source>
        <dbReference type="EMBL" id="GER04175.1"/>
    </source>
</evidence>
<evidence type="ECO:0008006" key="3">
    <source>
        <dbReference type="Google" id="ProtNLM"/>
    </source>
</evidence>
<organism evidence="1 2">
    <name type="scientific">Iodidimonas nitroreducens</name>
    <dbReference type="NCBI Taxonomy" id="1236968"/>
    <lineage>
        <taxon>Bacteria</taxon>
        <taxon>Pseudomonadati</taxon>
        <taxon>Pseudomonadota</taxon>
        <taxon>Alphaproteobacteria</taxon>
        <taxon>Iodidimonadales</taxon>
        <taxon>Iodidimonadaceae</taxon>
        <taxon>Iodidimonas</taxon>
    </lineage>
</organism>
<comment type="caution">
    <text evidence="1">The sequence shown here is derived from an EMBL/GenBank/DDBJ whole genome shotgun (WGS) entry which is preliminary data.</text>
</comment>
<dbReference type="AlphaFoldDB" id="A0A5A7N982"/>
<gene>
    <name evidence="1" type="ORF">JCM17846_18570</name>
</gene>
<name>A0A5A7N982_9PROT</name>
<keyword evidence="2" id="KW-1185">Reference proteome</keyword>
<sequence length="513" mass="53229">MTAGWQLARPFLGQTIVNALAPDALAYPVVISEPALAQIHDLAGAGVTAPYRIAQPDFVQVQALAPMGLVYGYSLGGALADAFFPAERYEPVRLLATAPAGAATAQVVIIAEEGIEGALRLDSFRSDVAIRNEDVDILGTTNVELIFDDIALVADGIVQLSNAVSIQNGQITALSNANIGINSQINDLQNNVSGLSTGQINLQSQVTSQGGQITALSEADIITSAQINNLQNSVSGLGNAQLSLQSQVSAQGDDLDILSDAQLSTAAQLTTLSGTVVAQGSSQIMQQTAITVIDGRVTKVETGIGLRINQDGRVIGRIDLTGTNGTANLDFEATTIRFFDGTSAKPIMQVENGKLEVCGELVVTNSIRSGAVTITAERDSTSAISLVSGGFGTWTSVPGLSASVQSDSGDVVEISTTLTPWANNAGGSAWLIAARLLRDGVPIANSGVLMEWDSIASGTISIATPFQARYGGTGGNNVLSVQVRVSAASSGNASMPPALEIRRGRMEVRRLRR</sequence>
<evidence type="ECO:0000313" key="2">
    <source>
        <dbReference type="Proteomes" id="UP000324996"/>
    </source>
</evidence>
<reference evidence="1 2" key="1">
    <citation type="submission" date="2019-09" db="EMBL/GenBank/DDBJ databases">
        <title>NBRP : Genome information of microbial organism related human and environment.</title>
        <authorList>
            <person name="Hattori M."/>
            <person name="Oshima K."/>
            <person name="Inaba H."/>
            <person name="Suda W."/>
            <person name="Sakamoto M."/>
            <person name="Iino T."/>
            <person name="Kitahara M."/>
            <person name="Oshida Y."/>
            <person name="Iida T."/>
            <person name="Kudo T."/>
            <person name="Itoh T."/>
            <person name="Ohkuma M."/>
        </authorList>
    </citation>
    <scope>NUCLEOTIDE SEQUENCE [LARGE SCALE GENOMIC DNA]</scope>
    <source>
        <strain evidence="1 2">Q-1</strain>
    </source>
</reference>
<accession>A0A5A7N982</accession>
<protein>
    <recommendedName>
        <fullName evidence="3">DUF1983 domain-containing protein</fullName>
    </recommendedName>
</protein>